<gene>
    <name evidence="2" type="ORF">PSFLO_00722</name>
</gene>
<feature type="region of interest" description="Disordered" evidence="1">
    <location>
        <begin position="162"/>
        <end position="186"/>
    </location>
</feature>
<protein>
    <submittedName>
        <fullName evidence="2">Uncharacterized protein</fullName>
    </submittedName>
</protein>
<proteinExistence type="predicted"/>
<dbReference type="EMBL" id="OOIP01000001">
    <property type="protein sequence ID" value="SPO35251.1"/>
    <property type="molecule type" value="Genomic_DNA"/>
</dbReference>
<organism evidence="2 3">
    <name type="scientific">Pseudozyma flocculosa</name>
    <dbReference type="NCBI Taxonomy" id="84751"/>
    <lineage>
        <taxon>Eukaryota</taxon>
        <taxon>Fungi</taxon>
        <taxon>Dikarya</taxon>
        <taxon>Basidiomycota</taxon>
        <taxon>Ustilaginomycotina</taxon>
        <taxon>Ustilaginomycetes</taxon>
        <taxon>Ustilaginales</taxon>
        <taxon>Ustilaginaceae</taxon>
        <taxon>Pseudozyma</taxon>
    </lineage>
</organism>
<feature type="compositionally biased region" description="Low complexity" evidence="1">
    <location>
        <begin position="94"/>
        <end position="107"/>
    </location>
</feature>
<reference evidence="2 3" key="1">
    <citation type="submission" date="2018-03" db="EMBL/GenBank/DDBJ databases">
        <authorList>
            <person name="Guldener U."/>
        </authorList>
    </citation>
    <scope>NUCLEOTIDE SEQUENCE [LARGE SCALE GENOMIC DNA]</scope>
    <source>
        <strain evidence="2 3">DAOM196992</strain>
    </source>
</reference>
<sequence>MLAFSVRRQGTGWMTAIRCRLILVHSGRHREGQSVRGAVRIPHESFDSINDDGGRDTYGGGRSAGQPSQAPPPLPPPPQCDHHRRARACDGETPTQHIQLQPQQLRPRLPAPRRHMLLRSPVGCRGAKRVPGKVLCDSTSARSIPASGCDRRRADTQIFAANQRLSLSRESRPTPAPSQSTSSAEE</sequence>
<feature type="compositionally biased region" description="Low complexity" evidence="1">
    <location>
        <begin position="177"/>
        <end position="186"/>
    </location>
</feature>
<accession>A0A5C3EVX8</accession>
<name>A0A5C3EVX8_9BASI</name>
<dbReference type="Proteomes" id="UP000323386">
    <property type="component" value="Unassembled WGS sequence"/>
</dbReference>
<evidence type="ECO:0000256" key="1">
    <source>
        <dbReference type="SAM" id="MobiDB-lite"/>
    </source>
</evidence>
<feature type="compositionally biased region" description="Pro residues" evidence="1">
    <location>
        <begin position="69"/>
        <end position="79"/>
    </location>
</feature>
<evidence type="ECO:0000313" key="2">
    <source>
        <dbReference type="EMBL" id="SPO35251.1"/>
    </source>
</evidence>
<dbReference type="AlphaFoldDB" id="A0A5C3EVX8"/>
<feature type="region of interest" description="Disordered" evidence="1">
    <location>
        <begin position="30"/>
        <end position="107"/>
    </location>
</feature>
<keyword evidence="3" id="KW-1185">Reference proteome</keyword>
<evidence type="ECO:0000313" key="3">
    <source>
        <dbReference type="Proteomes" id="UP000323386"/>
    </source>
</evidence>